<comment type="similarity">
    <text evidence="2 7">Belongs to the E2F/DP family.</text>
</comment>
<dbReference type="GO" id="GO:0051726">
    <property type="term" value="P:regulation of cell cycle"/>
    <property type="evidence" value="ECO:0007669"/>
    <property type="project" value="InterPro"/>
</dbReference>
<dbReference type="PANTHER" id="PTHR12548">
    <property type="entry name" value="TRANSCRIPTION FACTOR DP"/>
    <property type="match status" value="1"/>
</dbReference>
<evidence type="ECO:0000256" key="5">
    <source>
        <dbReference type="ARBA" id="ARBA00023163"/>
    </source>
</evidence>
<dbReference type="Pfam" id="PF08781">
    <property type="entry name" value="DP"/>
    <property type="match status" value="1"/>
</dbReference>
<keyword evidence="8" id="KW-0175">Coiled coil</keyword>
<dbReference type="GO" id="GO:0005634">
    <property type="term" value="C:nucleus"/>
    <property type="evidence" value="ECO:0007669"/>
    <property type="project" value="UniProtKB-SubCell"/>
</dbReference>
<dbReference type="FunFam" id="1.10.10.10:FF:000047">
    <property type="entry name" value="Transcription factor"/>
    <property type="match status" value="1"/>
</dbReference>
<dbReference type="Pfam" id="PF02319">
    <property type="entry name" value="WHD_E2F_TDP"/>
    <property type="match status" value="1"/>
</dbReference>
<dbReference type="InterPro" id="IPR037241">
    <property type="entry name" value="E2F-DP_heterodim"/>
</dbReference>
<evidence type="ECO:0000259" key="10">
    <source>
        <dbReference type="SMART" id="SM01138"/>
    </source>
</evidence>
<dbReference type="InterPro" id="IPR003316">
    <property type="entry name" value="E2F_WHTH_DNA-bd_dom"/>
</dbReference>
<dbReference type="CDD" id="cd14458">
    <property type="entry name" value="DP_DD"/>
    <property type="match status" value="1"/>
</dbReference>
<comment type="caution">
    <text evidence="12">The sequence shown here is derived from an EMBL/GenBank/DDBJ whole genome shotgun (WGS) entry which is preliminary data.</text>
</comment>
<sequence length="705" mass="81445">MMYSAVDSNDDQNTNYDSPQQIRSMLPSNGEPKQDYGDPLMSYQKPYDQNHPSSSSMQNIFHQENVQNESSSQNVRYYSWADRKPQNLLPSSEPMPRPMTHQDRPTGLRHFSTKVCEKVKQKGLTNYNEVADELVAEYFENNMIHQVDVVKQEFDMKNIRRRVYDALNVLLAMNIITKNKKDIRWLGLPASSAQEITRLEEEKKRREQSIKSKLETLQEMIVQLVTYKNLVAKNRDIEKVQGRPDQNSLLYLPFLIVNTNKDALVDCSVSSDKSEYLFSFDKPFEIHDDIEILKKLDLACGLDNGTSTPEQLTLAKSHLPPLIRPYVDDIIERYKKAELEKEQRELEEQRKRHREEIMEKNGAMYLQRAQMSDPMAEYHVERQHEQAVMRRNTRPTVPQIRPQTTQVVRQIVGHQQNTQHNGNVIQRQRYYVQKPGGMLQQVVKTENNPSSSAPHHVRQIQPTQQVRQISRPYPSQQQIGERRLVTGTNAAGQPVKYYVASNTGQQQGYKYVTVPHKVTTVRAAGGGGPVVSGMGGQTQQRVVYTSQQPVQSGQRIIQRVYTGPPGQPGSSPTVRKIVKRIVVPSKGGIQGAPHIVRKIDSQGNVVQQRVVTQHQHQPQIYQRVVHQPQQNHMVLHQQSQQHQNHYQTQQYHQIQQQQQHEPMSSQQSDMLQQQQQQEDVQFDDFYDMTDDQLMGRDSSHDLNFQ</sequence>
<feature type="compositionally biased region" description="Polar residues" evidence="9">
    <location>
        <begin position="11"/>
        <end position="27"/>
    </location>
</feature>
<dbReference type="GO" id="GO:0000981">
    <property type="term" value="F:DNA-binding transcription factor activity, RNA polymerase II-specific"/>
    <property type="evidence" value="ECO:0007669"/>
    <property type="project" value="TreeGrafter"/>
</dbReference>
<feature type="compositionally biased region" description="Low complexity" evidence="9">
    <location>
        <begin position="636"/>
        <end position="678"/>
    </location>
</feature>
<feature type="region of interest" description="Disordered" evidence="9">
    <location>
        <begin position="86"/>
        <end position="106"/>
    </location>
</feature>
<evidence type="ECO:0000256" key="4">
    <source>
        <dbReference type="ARBA" id="ARBA00023125"/>
    </source>
</evidence>
<evidence type="ECO:0000256" key="1">
    <source>
        <dbReference type="ARBA" id="ARBA00004123"/>
    </source>
</evidence>
<dbReference type="OrthoDB" id="552115at2759"/>
<evidence type="ECO:0000256" key="8">
    <source>
        <dbReference type="SAM" id="Coils"/>
    </source>
</evidence>
<keyword evidence="13" id="KW-1185">Reference proteome</keyword>
<gene>
    <name evidence="12" type="ORF">CAMP_LOCUS4203</name>
</gene>
<evidence type="ECO:0000313" key="12">
    <source>
        <dbReference type="EMBL" id="CAI5441566.1"/>
    </source>
</evidence>
<organism evidence="12 13">
    <name type="scientific">Caenorhabditis angaria</name>
    <dbReference type="NCBI Taxonomy" id="860376"/>
    <lineage>
        <taxon>Eukaryota</taxon>
        <taxon>Metazoa</taxon>
        <taxon>Ecdysozoa</taxon>
        <taxon>Nematoda</taxon>
        <taxon>Chromadorea</taxon>
        <taxon>Rhabditida</taxon>
        <taxon>Rhabditina</taxon>
        <taxon>Rhabditomorpha</taxon>
        <taxon>Rhabditoidea</taxon>
        <taxon>Rhabditidae</taxon>
        <taxon>Peloderinae</taxon>
        <taxon>Caenorhabditis</taxon>
    </lineage>
</organism>
<evidence type="ECO:0000313" key="13">
    <source>
        <dbReference type="Proteomes" id="UP001152747"/>
    </source>
</evidence>
<feature type="domain" description="E2F/DP family winged-helix DNA-binding" evidence="11">
    <location>
        <begin position="103"/>
        <end position="187"/>
    </location>
</feature>
<dbReference type="SMART" id="SM01138">
    <property type="entry name" value="DP"/>
    <property type="match status" value="1"/>
</dbReference>
<dbReference type="EMBL" id="CANHGI010000002">
    <property type="protein sequence ID" value="CAI5441566.1"/>
    <property type="molecule type" value="Genomic_DNA"/>
</dbReference>
<evidence type="ECO:0000256" key="2">
    <source>
        <dbReference type="ARBA" id="ARBA00010940"/>
    </source>
</evidence>
<evidence type="ECO:0000259" key="11">
    <source>
        <dbReference type="SMART" id="SM01372"/>
    </source>
</evidence>
<evidence type="ECO:0000256" key="7">
    <source>
        <dbReference type="RuleBase" id="RU003796"/>
    </source>
</evidence>
<feature type="compositionally biased region" description="Polar residues" evidence="9">
    <location>
        <begin position="460"/>
        <end position="475"/>
    </location>
</feature>
<accession>A0A9P1MZ58</accession>
<evidence type="ECO:0000256" key="6">
    <source>
        <dbReference type="ARBA" id="ARBA00023242"/>
    </source>
</evidence>
<feature type="region of interest" description="Disordered" evidence="9">
    <location>
        <begin position="446"/>
        <end position="475"/>
    </location>
</feature>
<protein>
    <recommendedName>
        <fullName evidence="14">Transcription factor Dp-1</fullName>
    </recommendedName>
</protein>
<dbReference type="SMART" id="SM01372">
    <property type="entry name" value="E2F_TDP"/>
    <property type="match status" value="1"/>
</dbReference>
<dbReference type="AlphaFoldDB" id="A0A9P1MZ58"/>
<reference evidence="12" key="1">
    <citation type="submission" date="2022-11" db="EMBL/GenBank/DDBJ databases">
        <authorList>
            <person name="Kikuchi T."/>
        </authorList>
    </citation>
    <scope>NUCLEOTIDE SEQUENCE</scope>
    <source>
        <strain evidence="12">PS1010</strain>
    </source>
</reference>
<dbReference type="Gene3D" id="1.10.10.10">
    <property type="entry name" value="Winged helix-like DNA-binding domain superfamily/Winged helix DNA-binding domain"/>
    <property type="match status" value="1"/>
</dbReference>
<keyword evidence="3 7" id="KW-0805">Transcription regulation</keyword>
<keyword evidence="6 7" id="KW-0539">Nucleus</keyword>
<dbReference type="InterPro" id="IPR036388">
    <property type="entry name" value="WH-like_DNA-bd_sf"/>
</dbReference>
<dbReference type="Proteomes" id="UP001152747">
    <property type="component" value="Unassembled WGS sequence"/>
</dbReference>
<evidence type="ECO:0000256" key="3">
    <source>
        <dbReference type="ARBA" id="ARBA00023015"/>
    </source>
</evidence>
<dbReference type="InterPro" id="IPR014889">
    <property type="entry name" value="Transc_factor_DP_C"/>
</dbReference>
<dbReference type="InterPro" id="IPR038168">
    <property type="entry name" value="TF_DP_C_sf"/>
</dbReference>
<dbReference type="Gene3D" id="1.20.140.80">
    <property type="entry name" value="Transcription factor DP"/>
    <property type="match status" value="1"/>
</dbReference>
<proteinExistence type="inferred from homology"/>
<feature type="domain" description="Transcription factor DP C-terminal" evidence="10">
    <location>
        <begin position="194"/>
        <end position="337"/>
    </location>
</feature>
<dbReference type="SUPFAM" id="SSF46785">
    <property type="entry name" value="Winged helix' DNA-binding domain"/>
    <property type="match status" value="1"/>
</dbReference>
<evidence type="ECO:0000256" key="9">
    <source>
        <dbReference type="SAM" id="MobiDB-lite"/>
    </source>
</evidence>
<feature type="region of interest" description="Disordered" evidence="9">
    <location>
        <begin position="634"/>
        <end position="678"/>
    </location>
</feature>
<evidence type="ECO:0008006" key="14">
    <source>
        <dbReference type="Google" id="ProtNLM"/>
    </source>
</evidence>
<dbReference type="GO" id="GO:0005667">
    <property type="term" value="C:transcription regulator complex"/>
    <property type="evidence" value="ECO:0007669"/>
    <property type="project" value="InterPro"/>
</dbReference>
<dbReference type="InterPro" id="IPR015648">
    <property type="entry name" value="Transcrpt_fac_DP"/>
</dbReference>
<feature type="coiled-coil region" evidence="8">
    <location>
        <begin position="327"/>
        <end position="363"/>
    </location>
</feature>
<dbReference type="SUPFAM" id="SSF144074">
    <property type="entry name" value="E2F-DP heterodimerization region"/>
    <property type="match status" value="1"/>
</dbReference>
<dbReference type="InterPro" id="IPR036390">
    <property type="entry name" value="WH_DNA-bd_sf"/>
</dbReference>
<feature type="region of interest" description="Disordered" evidence="9">
    <location>
        <begin position="1"/>
        <end position="56"/>
    </location>
</feature>
<comment type="subcellular location">
    <subcellularLocation>
        <location evidence="1 7">Nucleus</location>
    </subcellularLocation>
</comment>
<name>A0A9P1MZ58_9PELO</name>
<dbReference type="GO" id="GO:0000977">
    <property type="term" value="F:RNA polymerase II transcription regulatory region sequence-specific DNA binding"/>
    <property type="evidence" value="ECO:0007669"/>
    <property type="project" value="TreeGrafter"/>
</dbReference>
<dbReference type="PANTHER" id="PTHR12548:SF9">
    <property type="entry name" value="TRANSCRIPTION FACTOR DP"/>
    <property type="match status" value="1"/>
</dbReference>
<keyword evidence="5 7" id="KW-0804">Transcription</keyword>
<keyword evidence="4 7" id="KW-0238">DNA-binding</keyword>